<protein>
    <recommendedName>
        <fullName evidence="4">Membrane-spanning protein</fullName>
    </recommendedName>
</protein>
<evidence type="ECO:0000256" key="1">
    <source>
        <dbReference type="SAM" id="Phobius"/>
    </source>
</evidence>
<keyword evidence="1" id="KW-0812">Transmembrane</keyword>
<dbReference type="InterPro" id="IPR006750">
    <property type="entry name" value="YdcZ"/>
</dbReference>
<dbReference type="Proteomes" id="UP000013988">
    <property type="component" value="Unassembled WGS sequence"/>
</dbReference>
<feature type="transmembrane region" description="Helical" evidence="1">
    <location>
        <begin position="63"/>
        <end position="81"/>
    </location>
</feature>
<gene>
    <name evidence="2" type="ORF">A500_11914</name>
</gene>
<evidence type="ECO:0008006" key="4">
    <source>
        <dbReference type="Google" id="ProtNLM"/>
    </source>
</evidence>
<reference evidence="2 3" key="1">
    <citation type="submission" date="2013-03" db="EMBL/GenBank/DDBJ databases">
        <title>Whole genome shotgun sequencing of Clostridium sartagoforme AAU1.</title>
        <authorList>
            <person name="Joshi C.G."/>
            <person name="Duggirala S.M."/>
            <person name="Nathani N.M."/>
            <person name="Bhatt V.D."/>
            <person name="Patel A.K."/>
            <person name="Pandya P.R."/>
            <person name="KaPatel J.A."/>
        </authorList>
    </citation>
    <scope>NUCLEOTIDE SEQUENCE [LARGE SCALE GENOMIC DNA]</scope>
    <source>
        <strain evidence="2 3">AAU1</strain>
    </source>
</reference>
<keyword evidence="1" id="KW-1133">Transmembrane helix</keyword>
<organism evidence="2 3">
    <name type="scientific">Clostridium sartagoforme AAU1</name>
    <dbReference type="NCBI Taxonomy" id="1202534"/>
    <lineage>
        <taxon>Bacteria</taxon>
        <taxon>Bacillati</taxon>
        <taxon>Bacillota</taxon>
        <taxon>Clostridia</taxon>
        <taxon>Eubacteriales</taxon>
        <taxon>Clostridiaceae</taxon>
        <taxon>Clostridium</taxon>
    </lineage>
</organism>
<dbReference type="RefSeq" id="WP_016207710.1">
    <property type="nucleotide sequence ID" value="NZ_ASRV01000142.1"/>
</dbReference>
<comment type="caution">
    <text evidence="2">The sequence shown here is derived from an EMBL/GenBank/DDBJ whole genome shotgun (WGS) entry which is preliminary data.</text>
</comment>
<dbReference type="PATRIC" id="fig|1202534.3.peg.2362"/>
<dbReference type="Pfam" id="PF04657">
    <property type="entry name" value="DMT_YdcZ"/>
    <property type="match status" value="1"/>
</dbReference>
<keyword evidence="3" id="KW-1185">Reference proteome</keyword>
<feature type="transmembrane region" description="Helical" evidence="1">
    <location>
        <begin position="87"/>
        <end position="106"/>
    </location>
</feature>
<proteinExistence type="predicted"/>
<feature type="transmembrane region" description="Helical" evidence="1">
    <location>
        <begin position="34"/>
        <end position="51"/>
    </location>
</feature>
<sequence length="124" mass="13741">MYNFLSLFTGILITLMVSLNGILSGRIGNYSSTLIVHLSGFIVISIFIIYKKYKIDIKKSIPLVLYSGGIIGVLTVIFNNISFNVLGASLTISIALLGQTLSSLIIDHYGLMKMKKVKFEKKNY</sequence>
<dbReference type="GO" id="GO:0005886">
    <property type="term" value="C:plasma membrane"/>
    <property type="evidence" value="ECO:0007669"/>
    <property type="project" value="TreeGrafter"/>
</dbReference>
<dbReference type="EMBL" id="ASRV01000142">
    <property type="protein sequence ID" value="EOR24744.1"/>
    <property type="molecule type" value="Genomic_DNA"/>
</dbReference>
<accession>R9C5V1</accession>
<evidence type="ECO:0000313" key="3">
    <source>
        <dbReference type="Proteomes" id="UP000013988"/>
    </source>
</evidence>
<dbReference type="AlphaFoldDB" id="R9C5V1"/>
<dbReference type="PANTHER" id="PTHR34821">
    <property type="entry name" value="INNER MEMBRANE PROTEIN YDCZ"/>
    <property type="match status" value="1"/>
</dbReference>
<dbReference type="PANTHER" id="PTHR34821:SF2">
    <property type="entry name" value="INNER MEMBRANE PROTEIN YDCZ"/>
    <property type="match status" value="1"/>
</dbReference>
<name>R9C5V1_9CLOT</name>
<evidence type="ECO:0000313" key="2">
    <source>
        <dbReference type="EMBL" id="EOR24744.1"/>
    </source>
</evidence>
<keyword evidence="1" id="KW-0472">Membrane</keyword>